<dbReference type="InterPro" id="IPR010916">
    <property type="entry name" value="TonB_box_CS"/>
</dbReference>
<keyword evidence="1" id="KW-0732">Signal</keyword>
<dbReference type="EMBL" id="JAQGDS010000006">
    <property type="protein sequence ID" value="KAJ6259793.1"/>
    <property type="molecule type" value="Genomic_DNA"/>
</dbReference>
<organism evidence="2 3">
    <name type="scientific">Drechslerella dactyloides</name>
    <name type="common">Nematode-trapping fungus</name>
    <name type="synonym">Arthrobotrys dactyloides</name>
    <dbReference type="NCBI Taxonomy" id="74499"/>
    <lineage>
        <taxon>Eukaryota</taxon>
        <taxon>Fungi</taxon>
        <taxon>Dikarya</taxon>
        <taxon>Ascomycota</taxon>
        <taxon>Pezizomycotina</taxon>
        <taxon>Orbiliomycetes</taxon>
        <taxon>Orbiliales</taxon>
        <taxon>Orbiliaceae</taxon>
        <taxon>Drechslerella</taxon>
    </lineage>
</organism>
<evidence type="ECO:0000313" key="3">
    <source>
        <dbReference type="Proteomes" id="UP001221413"/>
    </source>
</evidence>
<evidence type="ECO:0000313" key="2">
    <source>
        <dbReference type="EMBL" id="KAJ6259793.1"/>
    </source>
</evidence>
<evidence type="ECO:0000256" key="1">
    <source>
        <dbReference type="SAM" id="SignalP"/>
    </source>
</evidence>
<feature type="chain" id="PRO_5042173177" evidence="1">
    <location>
        <begin position="20"/>
        <end position="403"/>
    </location>
</feature>
<name>A0AAD6NK81_DREDA</name>
<comment type="caution">
    <text evidence="2">The sequence shown here is derived from an EMBL/GenBank/DDBJ whole genome shotgun (WGS) entry which is preliminary data.</text>
</comment>
<accession>A0AAD6NK81</accession>
<sequence length="403" mass="42731">MRRSILTLLLSYTLKGVWASPIALAQAGSQKCDADNCLRAVRNSVRAPTGINHCSSYFLTTVTPAVVTVTTTNTISVTATSVVDATETDNVEKTLTVEAHHTATNVIPATETVTATAYKDPLELRKRQRDHPGYPLTYTRVSFNPIDLEKRQQTAIPSVIPAYASACSGQVRYSSACSCMGVTASTVTVAASTTTVTTSTTVTVSTETQKTIVATDFVDVTVATATKDITDTTVAVTSVVATAMPTEYIKLSQRFAIQVQGSSRGNYVLRPANNEFLYVGNSDAPLLWEFNAHTTSIISSGKPLIAINAWLAPNQISVITGGAVNQNTWGPVFTSIDPTDFSLKLYWSDGTTVAGTWTCILAGYPAPNGIAAGDANLKASDIDNIDGVDGCEVITLKAVPVPF</sequence>
<dbReference type="PROSITE" id="PS00430">
    <property type="entry name" value="TONB_DEPENDENT_REC_1"/>
    <property type="match status" value="1"/>
</dbReference>
<proteinExistence type="predicted"/>
<gene>
    <name evidence="2" type="ORF">Dda_5434</name>
</gene>
<reference evidence="2" key="1">
    <citation type="submission" date="2023-01" db="EMBL/GenBank/DDBJ databases">
        <title>The chitinases involved in constricting ring structure development in the nematode-trapping fungus Drechslerella dactyloides.</title>
        <authorList>
            <person name="Wang R."/>
            <person name="Zhang L."/>
            <person name="Tang P."/>
            <person name="Li S."/>
            <person name="Liang L."/>
        </authorList>
    </citation>
    <scope>NUCLEOTIDE SEQUENCE</scope>
    <source>
        <strain evidence="2">YMF1.00031</strain>
    </source>
</reference>
<dbReference type="AlphaFoldDB" id="A0AAD6NK81"/>
<keyword evidence="3" id="KW-1185">Reference proteome</keyword>
<protein>
    <submittedName>
        <fullName evidence="2">Uncharacterized protein</fullName>
    </submittedName>
</protein>
<feature type="signal peptide" evidence="1">
    <location>
        <begin position="1"/>
        <end position="19"/>
    </location>
</feature>
<dbReference type="Proteomes" id="UP001221413">
    <property type="component" value="Unassembled WGS sequence"/>
</dbReference>